<protein>
    <recommendedName>
        <fullName evidence="6">ABC-2 type transporter transmembrane domain-containing protein</fullName>
    </recommendedName>
</protein>
<evidence type="ECO:0000313" key="7">
    <source>
        <dbReference type="EMBL" id="GBA98047.1"/>
    </source>
</evidence>
<feature type="transmembrane region" description="Helical" evidence="5">
    <location>
        <begin position="130"/>
        <end position="154"/>
    </location>
</feature>
<dbReference type="InterPro" id="IPR051784">
    <property type="entry name" value="Nod_factor_ABC_transporter"/>
</dbReference>
<evidence type="ECO:0000256" key="3">
    <source>
        <dbReference type="ARBA" id="ARBA00022989"/>
    </source>
</evidence>
<sequence length="260" mass="29283">MNTLLLMVLPYKEQYGSFNKISLILFKIAQPTAQVLFFILVNYSNNYVDNVGNLVILNSILSSCIYSTIFAAYSLNDERLEGTLKFTIMSKKTVLQIIALRSCSSIVDGLVTMFVPIGLAFIIFGIKFTSYQLIIALACFLLVFLVAISLSLLIGSVAVVSTNLNLFMNILIFLFNFTSGAIFSLNLLPKWLKILSTFMPLNSTISLAKFLLKRQEFTINIALGYVGKELLLIFIIIILTSFTYKYFEKKSLYKGSLDFY</sequence>
<dbReference type="PRINTS" id="PR00164">
    <property type="entry name" value="ABC2TRNSPORT"/>
</dbReference>
<accession>A0AB33ZWD3</accession>
<feature type="transmembrane region" description="Helical" evidence="5">
    <location>
        <begin position="21"/>
        <end position="43"/>
    </location>
</feature>
<evidence type="ECO:0000256" key="4">
    <source>
        <dbReference type="ARBA" id="ARBA00023136"/>
    </source>
</evidence>
<proteinExistence type="predicted"/>
<dbReference type="InterPro" id="IPR013525">
    <property type="entry name" value="ABC2_TM"/>
</dbReference>
<feature type="transmembrane region" description="Helical" evidence="5">
    <location>
        <begin position="166"/>
        <end position="185"/>
    </location>
</feature>
<feature type="transmembrane region" description="Helical" evidence="5">
    <location>
        <begin position="97"/>
        <end position="124"/>
    </location>
</feature>
<dbReference type="PANTHER" id="PTHR43229:SF2">
    <property type="entry name" value="NODULATION PROTEIN J"/>
    <property type="match status" value="1"/>
</dbReference>
<feature type="transmembrane region" description="Helical" evidence="5">
    <location>
        <begin position="55"/>
        <end position="76"/>
    </location>
</feature>
<feature type="transmembrane region" description="Helical" evidence="5">
    <location>
        <begin position="230"/>
        <end position="247"/>
    </location>
</feature>
<comment type="caution">
    <text evidence="7">The sequence shown here is derived from an EMBL/GenBank/DDBJ whole genome shotgun (WGS) entry which is preliminary data.</text>
</comment>
<keyword evidence="4 5" id="KW-0472">Membrane</keyword>
<dbReference type="Proteomes" id="UP000250668">
    <property type="component" value="Unassembled WGS sequence"/>
</dbReference>
<keyword evidence="2 5" id="KW-0812">Transmembrane</keyword>
<dbReference type="PIRSF" id="PIRSF006648">
    <property type="entry name" value="DrrB"/>
    <property type="match status" value="1"/>
</dbReference>
<dbReference type="EMBL" id="BEXJ01000006">
    <property type="protein sequence ID" value="GBA98047.1"/>
    <property type="molecule type" value="Genomic_DNA"/>
</dbReference>
<dbReference type="AlphaFoldDB" id="A0AB33ZWD3"/>
<evidence type="ECO:0000256" key="2">
    <source>
        <dbReference type="ARBA" id="ARBA00022692"/>
    </source>
</evidence>
<keyword evidence="3 5" id="KW-1133">Transmembrane helix</keyword>
<feature type="domain" description="ABC-2 type transporter transmembrane" evidence="6">
    <location>
        <begin position="43"/>
        <end position="238"/>
    </location>
</feature>
<gene>
    <name evidence="7" type="ORF">LJCM1025_17740</name>
</gene>
<evidence type="ECO:0000313" key="8">
    <source>
        <dbReference type="Proteomes" id="UP000250668"/>
    </source>
</evidence>
<evidence type="ECO:0000256" key="5">
    <source>
        <dbReference type="SAM" id="Phobius"/>
    </source>
</evidence>
<reference evidence="7 8" key="1">
    <citation type="journal article" date="2018" name="Int. J. Syst. Evol. Microbiol.">
        <title>Lactobacillus paragasseri sp. nov., a sister taxon of Lactobacillus gasseri, based on whole-genome sequence analyses.</title>
        <authorList>
            <person name="Tanizawa Y."/>
            <person name="Tada I."/>
            <person name="Kobayashi H."/>
            <person name="Endo A."/>
            <person name="Maeno S."/>
            <person name="Toyoda A."/>
            <person name="Arita M."/>
            <person name="Nakamura Y."/>
            <person name="Sakamoto M."/>
            <person name="Ohkuma M."/>
            <person name="Tohno M."/>
        </authorList>
    </citation>
    <scope>NUCLEOTIDE SEQUENCE [LARGE SCALE GENOMIC DNA]</scope>
    <source>
        <strain evidence="7 8">JCM 1025</strain>
    </source>
</reference>
<evidence type="ECO:0000256" key="1">
    <source>
        <dbReference type="ARBA" id="ARBA00004141"/>
    </source>
</evidence>
<dbReference type="InterPro" id="IPR000412">
    <property type="entry name" value="ABC_2_transport"/>
</dbReference>
<dbReference type="PANTHER" id="PTHR43229">
    <property type="entry name" value="NODULATION PROTEIN J"/>
    <property type="match status" value="1"/>
</dbReference>
<comment type="subcellular location">
    <subcellularLocation>
        <location evidence="1">Membrane</location>
        <topology evidence="1">Multi-pass membrane protein</topology>
    </subcellularLocation>
</comment>
<name>A0AB33ZWD3_LACGS</name>
<dbReference type="GO" id="GO:0140359">
    <property type="term" value="F:ABC-type transporter activity"/>
    <property type="evidence" value="ECO:0007669"/>
    <property type="project" value="InterPro"/>
</dbReference>
<dbReference type="Pfam" id="PF12698">
    <property type="entry name" value="ABC2_membrane_3"/>
    <property type="match status" value="1"/>
</dbReference>
<organism evidence="7 8">
    <name type="scientific">Lactobacillus gasseri</name>
    <dbReference type="NCBI Taxonomy" id="1596"/>
    <lineage>
        <taxon>Bacteria</taxon>
        <taxon>Bacillati</taxon>
        <taxon>Bacillota</taxon>
        <taxon>Bacilli</taxon>
        <taxon>Lactobacillales</taxon>
        <taxon>Lactobacillaceae</taxon>
        <taxon>Lactobacillus</taxon>
    </lineage>
</organism>
<dbReference type="RefSeq" id="WP_113774709.1">
    <property type="nucleotide sequence ID" value="NZ_BEXJ01000006.1"/>
</dbReference>
<evidence type="ECO:0000259" key="6">
    <source>
        <dbReference type="Pfam" id="PF12698"/>
    </source>
</evidence>
<dbReference type="GO" id="GO:0043190">
    <property type="term" value="C:ATP-binding cassette (ABC) transporter complex"/>
    <property type="evidence" value="ECO:0007669"/>
    <property type="project" value="InterPro"/>
</dbReference>